<organism evidence="8 9">
    <name type="scientific">Lepidopterella palustris CBS 459.81</name>
    <dbReference type="NCBI Taxonomy" id="1314670"/>
    <lineage>
        <taxon>Eukaryota</taxon>
        <taxon>Fungi</taxon>
        <taxon>Dikarya</taxon>
        <taxon>Ascomycota</taxon>
        <taxon>Pezizomycotina</taxon>
        <taxon>Dothideomycetes</taxon>
        <taxon>Pleosporomycetidae</taxon>
        <taxon>Mytilinidiales</taxon>
        <taxon>Argynnaceae</taxon>
        <taxon>Lepidopterella</taxon>
    </lineage>
</organism>
<sequence length="289" mass="31414">MSSRRGGRGGRGGRELPREVQVSKKISWLLRHGAGQEGLTLGEGGYVNVADALQTRCLKSLKVTFDELRTVVAENDKQRFSLIPVPSHPILASSTETVPAAESSDSSKVDESNPRNFLIRANQGHSINIGSDGLLTPITKDNMPEIVVHGTTTFAWPLIMKTGGLRRMGRNHVHFAQGLPKGFIPAEPIPGNGHDEDDIVGRGAKGKESGEAPQEAKENTLVISGMRNSSTILIYIDLAKALDAGIRFWKSENGVILSEGDEKGFVGCQFFKRVEERRGVPRILLQEGQ</sequence>
<comment type="catalytic activity">
    <reaction evidence="6">
        <text>2'-phospho-[ligated tRNA] + NAD(+) = mature tRNA + ADP-alpha-D-ribose 1'',2''-cyclic phosphate + nicotinamide</text>
        <dbReference type="Rhea" id="RHEA:23324"/>
        <dbReference type="Rhea" id="RHEA-COMP:11106"/>
        <dbReference type="Rhea" id="RHEA-COMP:11107"/>
        <dbReference type="ChEBI" id="CHEBI:17154"/>
        <dbReference type="ChEBI" id="CHEBI:57540"/>
        <dbReference type="ChEBI" id="CHEBI:76596"/>
        <dbReference type="ChEBI" id="CHEBI:82883"/>
        <dbReference type="ChEBI" id="CHEBI:85027"/>
        <dbReference type="EC" id="2.7.1.160"/>
    </reaction>
</comment>
<feature type="region of interest" description="Disordered" evidence="7">
    <location>
        <begin position="93"/>
        <end position="112"/>
    </location>
</feature>
<evidence type="ECO:0000256" key="6">
    <source>
        <dbReference type="ARBA" id="ARBA00047949"/>
    </source>
</evidence>
<evidence type="ECO:0000256" key="1">
    <source>
        <dbReference type="ARBA" id="ARBA00003343"/>
    </source>
</evidence>
<evidence type="ECO:0000313" key="8">
    <source>
        <dbReference type="EMBL" id="OCK79794.1"/>
    </source>
</evidence>
<dbReference type="InterPro" id="IPR042080">
    <property type="entry name" value="RNA_2'-PTrans_N"/>
</dbReference>
<dbReference type="PANTHER" id="PTHR12684:SF2">
    <property type="entry name" value="TRNA 2'-PHOSPHOTRANSFERASE 1"/>
    <property type="match status" value="1"/>
</dbReference>
<dbReference type="InterPro" id="IPR042081">
    <property type="entry name" value="RNA_2'-PTrans_C"/>
</dbReference>
<dbReference type="Gene3D" id="3.20.170.30">
    <property type="match status" value="2"/>
</dbReference>
<dbReference type="PANTHER" id="PTHR12684">
    <property type="entry name" value="PUTATIVE PHOSPHOTRANSFERASE"/>
    <property type="match status" value="1"/>
</dbReference>
<comment type="similarity">
    <text evidence="2">Belongs to the KptA/TPT1 family.</text>
</comment>
<evidence type="ECO:0000256" key="2">
    <source>
        <dbReference type="ARBA" id="ARBA00009836"/>
    </source>
</evidence>
<evidence type="ECO:0000256" key="7">
    <source>
        <dbReference type="SAM" id="MobiDB-lite"/>
    </source>
</evidence>
<reference evidence="8 9" key="1">
    <citation type="journal article" date="2016" name="Nat. Commun.">
        <title>Ectomycorrhizal ecology is imprinted in the genome of the dominant symbiotic fungus Cenococcum geophilum.</title>
        <authorList>
            <consortium name="DOE Joint Genome Institute"/>
            <person name="Peter M."/>
            <person name="Kohler A."/>
            <person name="Ohm R.A."/>
            <person name="Kuo A."/>
            <person name="Krutzmann J."/>
            <person name="Morin E."/>
            <person name="Arend M."/>
            <person name="Barry K.W."/>
            <person name="Binder M."/>
            <person name="Choi C."/>
            <person name="Clum A."/>
            <person name="Copeland A."/>
            <person name="Grisel N."/>
            <person name="Haridas S."/>
            <person name="Kipfer T."/>
            <person name="LaButti K."/>
            <person name="Lindquist E."/>
            <person name="Lipzen A."/>
            <person name="Maire R."/>
            <person name="Meier B."/>
            <person name="Mihaltcheva S."/>
            <person name="Molinier V."/>
            <person name="Murat C."/>
            <person name="Poggeler S."/>
            <person name="Quandt C.A."/>
            <person name="Sperisen C."/>
            <person name="Tritt A."/>
            <person name="Tisserant E."/>
            <person name="Crous P.W."/>
            <person name="Henrissat B."/>
            <person name="Nehls U."/>
            <person name="Egli S."/>
            <person name="Spatafora J.W."/>
            <person name="Grigoriev I.V."/>
            <person name="Martin F.M."/>
        </authorList>
    </citation>
    <scope>NUCLEOTIDE SEQUENCE [LARGE SCALE GENOMIC DNA]</scope>
    <source>
        <strain evidence="8 9">CBS 459.81</strain>
    </source>
</reference>
<dbReference type="AlphaFoldDB" id="A0A8E2E9P0"/>
<keyword evidence="4 8" id="KW-0808">Transferase</keyword>
<dbReference type="InterPro" id="IPR002745">
    <property type="entry name" value="Ptrans_KptA/Tpt1"/>
</dbReference>
<keyword evidence="9" id="KW-1185">Reference proteome</keyword>
<evidence type="ECO:0000256" key="4">
    <source>
        <dbReference type="ARBA" id="ARBA00022679"/>
    </source>
</evidence>
<keyword evidence="5" id="KW-0520">NAD</keyword>
<gene>
    <name evidence="8" type="ORF">K432DRAFT_417106</name>
</gene>
<accession>A0A8E2E9P0</accession>
<dbReference type="Gene3D" id="1.10.10.970">
    <property type="entry name" value="RNA 2'-phosphotransferase, Tpt1/KptA family, N-terminal domain"/>
    <property type="match status" value="1"/>
</dbReference>
<protein>
    <recommendedName>
        <fullName evidence="3">2'-phosphotransferase</fullName>
        <ecNumber evidence="3">2.7.1.160</ecNumber>
    </recommendedName>
</protein>
<dbReference type="SUPFAM" id="SSF56399">
    <property type="entry name" value="ADP-ribosylation"/>
    <property type="match status" value="1"/>
</dbReference>
<dbReference type="Proteomes" id="UP000250266">
    <property type="component" value="Unassembled WGS sequence"/>
</dbReference>
<evidence type="ECO:0000256" key="3">
    <source>
        <dbReference type="ARBA" id="ARBA00012007"/>
    </source>
</evidence>
<dbReference type="GO" id="GO:0006388">
    <property type="term" value="P:tRNA splicing, via endonucleolytic cleavage and ligation"/>
    <property type="evidence" value="ECO:0007669"/>
    <property type="project" value="TreeGrafter"/>
</dbReference>
<dbReference type="EMBL" id="KV744987">
    <property type="protein sequence ID" value="OCK79794.1"/>
    <property type="molecule type" value="Genomic_DNA"/>
</dbReference>
<name>A0A8E2E9P0_9PEZI</name>
<proteinExistence type="inferred from homology"/>
<dbReference type="OrthoDB" id="419694at2759"/>
<comment type="function">
    <text evidence="1">Catalyzes the last step of tRNA splicing, the transfer of the splice junction 2'-phosphate from ligated tRNA to NAD to produce ADP-ribose 1''-2'' cyclic phosphate.</text>
</comment>
<evidence type="ECO:0000313" key="9">
    <source>
        <dbReference type="Proteomes" id="UP000250266"/>
    </source>
</evidence>
<evidence type="ECO:0000256" key="5">
    <source>
        <dbReference type="ARBA" id="ARBA00023027"/>
    </source>
</evidence>
<dbReference type="GO" id="GO:0000215">
    <property type="term" value="F:tRNA 2'-phosphotransferase activity"/>
    <property type="evidence" value="ECO:0007669"/>
    <property type="project" value="UniProtKB-EC"/>
</dbReference>
<dbReference type="Pfam" id="PF01885">
    <property type="entry name" value="PTS_2-RNA"/>
    <property type="match status" value="1"/>
</dbReference>
<dbReference type="EC" id="2.7.1.160" evidence="3"/>